<protein>
    <recommendedName>
        <fullName evidence="4">Phosphoglycerate mutase</fullName>
    </recommendedName>
</protein>
<accession>A0ABR1TUC7</accession>
<feature type="region of interest" description="Disordered" evidence="1">
    <location>
        <begin position="231"/>
        <end position="252"/>
    </location>
</feature>
<keyword evidence="3" id="KW-1185">Reference proteome</keyword>
<dbReference type="InterPro" id="IPR029033">
    <property type="entry name" value="His_PPase_superfam"/>
</dbReference>
<evidence type="ECO:0000313" key="2">
    <source>
        <dbReference type="EMBL" id="KAK8050251.1"/>
    </source>
</evidence>
<gene>
    <name evidence="2" type="ORF">PG994_011981</name>
</gene>
<organism evidence="2 3">
    <name type="scientific">Apiospora phragmitis</name>
    <dbReference type="NCBI Taxonomy" id="2905665"/>
    <lineage>
        <taxon>Eukaryota</taxon>
        <taxon>Fungi</taxon>
        <taxon>Dikarya</taxon>
        <taxon>Ascomycota</taxon>
        <taxon>Pezizomycotina</taxon>
        <taxon>Sordariomycetes</taxon>
        <taxon>Xylariomycetidae</taxon>
        <taxon>Amphisphaeriales</taxon>
        <taxon>Apiosporaceae</taxon>
        <taxon>Apiospora</taxon>
    </lineage>
</organism>
<evidence type="ECO:0000256" key="1">
    <source>
        <dbReference type="SAM" id="MobiDB-lite"/>
    </source>
</evidence>
<sequence>MSPTIHLVRHGEAEHNVDFDVDIRDPGLTNKGGAQCRTLGKTFPYKDRVTRLVASPMRRTVQTAHWAFVDPEAPATAPLQNEQQNEQQQKRTIIALGELQECSGFPCDIGLPVEELAQFGGYLDLSRVKPDWNSKRGIYKPVEAVIRMRAEKALNILRKLAREARDEYEDAHLVVVSHGTMIQFLVDRPDAERAAFHNCEYRSYKFVDLVGDDPKTVGLVETNESFYRRSSPLSMRSPQEAEDLVEAELSAR</sequence>
<dbReference type="PANTHER" id="PTHR48100:SF54">
    <property type="entry name" value="PHOSPHATASE SPAC5H10.03-RELATED"/>
    <property type="match status" value="1"/>
</dbReference>
<dbReference type="CDD" id="cd07067">
    <property type="entry name" value="HP_PGM_like"/>
    <property type="match status" value="1"/>
</dbReference>
<proteinExistence type="predicted"/>
<dbReference type="InterPro" id="IPR001345">
    <property type="entry name" value="PG/BPGM_mutase_AS"/>
</dbReference>
<reference evidence="2 3" key="1">
    <citation type="submission" date="2023-01" db="EMBL/GenBank/DDBJ databases">
        <title>Analysis of 21 Apiospora genomes using comparative genomics revels a genus with tremendous synthesis potential of carbohydrate active enzymes and secondary metabolites.</title>
        <authorList>
            <person name="Sorensen T."/>
        </authorList>
    </citation>
    <scope>NUCLEOTIDE SEQUENCE [LARGE SCALE GENOMIC DNA]</scope>
    <source>
        <strain evidence="2 3">CBS 135458</strain>
    </source>
</reference>
<dbReference type="Gene3D" id="3.40.50.1240">
    <property type="entry name" value="Phosphoglycerate mutase-like"/>
    <property type="match status" value="1"/>
</dbReference>
<dbReference type="SMART" id="SM00855">
    <property type="entry name" value="PGAM"/>
    <property type="match status" value="1"/>
</dbReference>
<dbReference type="SUPFAM" id="SSF53254">
    <property type="entry name" value="Phosphoglycerate mutase-like"/>
    <property type="match status" value="1"/>
</dbReference>
<evidence type="ECO:0008006" key="4">
    <source>
        <dbReference type="Google" id="ProtNLM"/>
    </source>
</evidence>
<dbReference type="GeneID" id="92096453"/>
<dbReference type="InterPro" id="IPR013078">
    <property type="entry name" value="His_Pase_superF_clade-1"/>
</dbReference>
<dbReference type="EMBL" id="JAQQWL010000011">
    <property type="protein sequence ID" value="KAK8050251.1"/>
    <property type="molecule type" value="Genomic_DNA"/>
</dbReference>
<dbReference type="InterPro" id="IPR050275">
    <property type="entry name" value="PGM_Phosphatase"/>
</dbReference>
<name>A0ABR1TUC7_9PEZI</name>
<evidence type="ECO:0000313" key="3">
    <source>
        <dbReference type="Proteomes" id="UP001480595"/>
    </source>
</evidence>
<comment type="caution">
    <text evidence="2">The sequence shown here is derived from an EMBL/GenBank/DDBJ whole genome shotgun (WGS) entry which is preliminary data.</text>
</comment>
<dbReference type="Pfam" id="PF00300">
    <property type="entry name" value="His_Phos_1"/>
    <property type="match status" value="1"/>
</dbReference>
<dbReference type="PANTHER" id="PTHR48100">
    <property type="entry name" value="BROAD-SPECIFICITY PHOSPHATASE YOR283W-RELATED"/>
    <property type="match status" value="1"/>
</dbReference>
<dbReference type="PROSITE" id="PS00175">
    <property type="entry name" value="PG_MUTASE"/>
    <property type="match status" value="1"/>
</dbReference>
<dbReference type="Proteomes" id="UP001480595">
    <property type="component" value="Unassembled WGS sequence"/>
</dbReference>
<dbReference type="RefSeq" id="XP_066712500.1">
    <property type="nucleotide sequence ID" value="XM_066863390.1"/>
</dbReference>